<name>A0A1B0BXH0_9MUSC</name>
<dbReference type="InterPro" id="IPR018392">
    <property type="entry name" value="LysM"/>
</dbReference>
<dbReference type="VEuPathDB" id="VectorBase:GPPI043466"/>
<proteinExistence type="predicted"/>
<reference evidence="2" key="2">
    <citation type="submission" date="2020-05" db="UniProtKB">
        <authorList>
            <consortium name="EnsemblMetazoa"/>
        </authorList>
    </citation>
    <scope>IDENTIFICATION</scope>
    <source>
        <strain evidence="2">IAEA</strain>
    </source>
</reference>
<reference evidence="3" key="1">
    <citation type="submission" date="2015-01" db="EMBL/GenBank/DDBJ databases">
        <authorList>
            <person name="Aksoy S."/>
            <person name="Warren W."/>
            <person name="Wilson R.K."/>
        </authorList>
    </citation>
    <scope>NUCLEOTIDE SEQUENCE [LARGE SCALE GENOMIC DNA]</scope>
    <source>
        <strain evidence="3">IAEA</strain>
    </source>
</reference>
<dbReference type="EMBL" id="JXJN01022224">
    <property type="status" value="NOT_ANNOTATED_CDS"/>
    <property type="molecule type" value="Genomic_DNA"/>
</dbReference>
<evidence type="ECO:0000313" key="2">
    <source>
        <dbReference type="EnsemblMetazoa" id="GPPI043466-PA"/>
    </source>
</evidence>
<evidence type="ECO:0000259" key="1">
    <source>
        <dbReference type="PROSITE" id="PS51782"/>
    </source>
</evidence>
<dbReference type="EnsemblMetazoa" id="GPPI043466-RA">
    <property type="protein sequence ID" value="GPPI043466-PA"/>
    <property type="gene ID" value="GPPI043466"/>
</dbReference>
<organism evidence="2 3">
    <name type="scientific">Glossina palpalis gambiensis</name>
    <dbReference type="NCBI Taxonomy" id="67801"/>
    <lineage>
        <taxon>Eukaryota</taxon>
        <taxon>Metazoa</taxon>
        <taxon>Ecdysozoa</taxon>
        <taxon>Arthropoda</taxon>
        <taxon>Hexapoda</taxon>
        <taxon>Insecta</taxon>
        <taxon>Pterygota</taxon>
        <taxon>Neoptera</taxon>
        <taxon>Endopterygota</taxon>
        <taxon>Diptera</taxon>
        <taxon>Brachycera</taxon>
        <taxon>Muscomorpha</taxon>
        <taxon>Hippoboscoidea</taxon>
        <taxon>Glossinidae</taxon>
        <taxon>Glossina</taxon>
    </lineage>
</organism>
<dbReference type="Proteomes" id="UP000092460">
    <property type="component" value="Unassembled WGS sequence"/>
</dbReference>
<accession>A0A1B0BXH0</accession>
<protein>
    <recommendedName>
        <fullName evidence="1">LysM domain-containing protein</fullName>
    </recommendedName>
</protein>
<sequence length="144" mass="16248">MSQNYNTETTNLRFMFDITSNAAGTFHCLGKRNRALVHKNVHAKSMYLTTIPCQFFFLKTVPTNIYRTTSAAQTTAVCEKEIIPLNVDLLTIKPDGVFKNVFIQTSGQRPISITYNLTKNDSYSSISDQYATQVTELISAQHKL</sequence>
<evidence type="ECO:0000313" key="3">
    <source>
        <dbReference type="Proteomes" id="UP000092460"/>
    </source>
</evidence>
<keyword evidence="3" id="KW-1185">Reference proteome</keyword>
<dbReference type="PROSITE" id="PS51782">
    <property type="entry name" value="LYSM"/>
    <property type="match status" value="1"/>
</dbReference>
<feature type="domain" description="LysM" evidence="1">
    <location>
        <begin position="113"/>
        <end position="144"/>
    </location>
</feature>
<dbReference type="AlphaFoldDB" id="A0A1B0BXH0"/>